<dbReference type="OrthoDB" id="5365701at2759"/>
<feature type="compositionally biased region" description="Basic and acidic residues" evidence="1">
    <location>
        <begin position="2123"/>
        <end position="2133"/>
    </location>
</feature>
<feature type="compositionally biased region" description="Basic and acidic residues" evidence="1">
    <location>
        <begin position="1979"/>
        <end position="2009"/>
    </location>
</feature>
<reference evidence="2" key="1">
    <citation type="journal article" date="2021" name="Nat. Commun.">
        <title>Genetic determinants of endophytism in the Arabidopsis root mycobiome.</title>
        <authorList>
            <person name="Mesny F."/>
            <person name="Miyauchi S."/>
            <person name="Thiergart T."/>
            <person name="Pickel B."/>
            <person name="Atanasova L."/>
            <person name="Karlsson M."/>
            <person name="Huettel B."/>
            <person name="Barry K.W."/>
            <person name="Haridas S."/>
            <person name="Chen C."/>
            <person name="Bauer D."/>
            <person name="Andreopoulos W."/>
            <person name="Pangilinan J."/>
            <person name="LaButti K."/>
            <person name="Riley R."/>
            <person name="Lipzen A."/>
            <person name="Clum A."/>
            <person name="Drula E."/>
            <person name="Henrissat B."/>
            <person name="Kohler A."/>
            <person name="Grigoriev I.V."/>
            <person name="Martin F.M."/>
            <person name="Hacquard S."/>
        </authorList>
    </citation>
    <scope>NUCLEOTIDE SEQUENCE</scope>
    <source>
        <strain evidence="2">MPI-SDFR-AT-0068</strain>
    </source>
</reference>
<feature type="compositionally biased region" description="Low complexity" evidence="1">
    <location>
        <begin position="541"/>
        <end position="560"/>
    </location>
</feature>
<feature type="compositionally biased region" description="Polar residues" evidence="1">
    <location>
        <begin position="215"/>
        <end position="237"/>
    </location>
</feature>
<keyword evidence="3" id="KW-1185">Reference proteome</keyword>
<feature type="compositionally biased region" description="Low complexity" evidence="1">
    <location>
        <begin position="498"/>
        <end position="509"/>
    </location>
</feature>
<feature type="region of interest" description="Disordered" evidence="1">
    <location>
        <begin position="2206"/>
        <end position="2232"/>
    </location>
</feature>
<feature type="region of interest" description="Disordered" evidence="1">
    <location>
        <begin position="1756"/>
        <end position="1853"/>
    </location>
</feature>
<feature type="compositionally biased region" description="Basic and acidic residues" evidence="1">
    <location>
        <begin position="730"/>
        <end position="739"/>
    </location>
</feature>
<feature type="compositionally biased region" description="Basic and acidic residues" evidence="1">
    <location>
        <begin position="1674"/>
        <end position="1698"/>
    </location>
</feature>
<feature type="region of interest" description="Disordered" evidence="1">
    <location>
        <begin position="1020"/>
        <end position="1190"/>
    </location>
</feature>
<feature type="compositionally biased region" description="Basic residues" evidence="1">
    <location>
        <begin position="4150"/>
        <end position="4159"/>
    </location>
</feature>
<feature type="compositionally biased region" description="Basic and acidic residues" evidence="1">
    <location>
        <begin position="408"/>
        <end position="417"/>
    </location>
</feature>
<feature type="compositionally biased region" description="Basic residues" evidence="1">
    <location>
        <begin position="1587"/>
        <end position="1598"/>
    </location>
</feature>
<feature type="compositionally biased region" description="Basic and acidic residues" evidence="1">
    <location>
        <begin position="3986"/>
        <end position="3996"/>
    </location>
</feature>
<feature type="region of interest" description="Disordered" evidence="1">
    <location>
        <begin position="1208"/>
        <end position="1417"/>
    </location>
</feature>
<feature type="compositionally biased region" description="Basic and acidic residues" evidence="1">
    <location>
        <begin position="1288"/>
        <end position="1302"/>
    </location>
</feature>
<feature type="compositionally biased region" description="Basic and acidic residues" evidence="1">
    <location>
        <begin position="624"/>
        <end position="653"/>
    </location>
</feature>
<feature type="compositionally biased region" description="Basic and acidic residues" evidence="1">
    <location>
        <begin position="4071"/>
        <end position="4085"/>
    </location>
</feature>
<feature type="compositionally biased region" description="Polar residues" evidence="1">
    <location>
        <begin position="3723"/>
        <end position="3742"/>
    </location>
</feature>
<accession>A0A8K0WG93</accession>
<feature type="region of interest" description="Disordered" evidence="1">
    <location>
        <begin position="2338"/>
        <end position="2443"/>
    </location>
</feature>
<feature type="compositionally biased region" description="Basic and acidic residues" evidence="1">
    <location>
        <begin position="440"/>
        <end position="453"/>
    </location>
</feature>
<dbReference type="EMBL" id="JAGPXF010000002">
    <property type="protein sequence ID" value="KAH7257135.1"/>
    <property type="molecule type" value="Genomic_DNA"/>
</dbReference>
<feature type="compositionally biased region" description="Polar residues" evidence="1">
    <location>
        <begin position="2816"/>
        <end position="2825"/>
    </location>
</feature>
<feature type="compositionally biased region" description="Basic and acidic residues" evidence="1">
    <location>
        <begin position="3244"/>
        <end position="3255"/>
    </location>
</feature>
<feature type="compositionally biased region" description="Polar residues" evidence="1">
    <location>
        <begin position="2748"/>
        <end position="2758"/>
    </location>
</feature>
<feature type="compositionally biased region" description="Low complexity" evidence="1">
    <location>
        <begin position="5591"/>
        <end position="5605"/>
    </location>
</feature>
<feature type="compositionally biased region" description="Low complexity" evidence="1">
    <location>
        <begin position="4440"/>
        <end position="4449"/>
    </location>
</feature>
<feature type="compositionally biased region" description="Polar residues" evidence="1">
    <location>
        <begin position="3256"/>
        <end position="3266"/>
    </location>
</feature>
<feature type="compositionally biased region" description="Polar residues" evidence="1">
    <location>
        <begin position="1830"/>
        <end position="1845"/>
    </location>
</feature>
<feature type="compositionally biased region" description="Low complexity" evidence="1">
    <location>
        <begin position="479"/>
        <end position="489"/>
    </location>
</feature>
<feature type="compositionally biased region" description="Polar residues" evidence="1">
    <location>
        <begin position="4925"/>
        <end position="4935"/>
    </location>
</feature>
<feature type="compositionally biased region" description="Basic and acidic residues" evidence="1">
    <location>
        <begin position="4840"/>
        <end position="4853"/>
    </location>
</feature>
<feature type="region of interest" description="Disordered" evidence="1">
    <location>
        <begin position="2475"/>
        <end position="2500"/>
    </location>
</feature>
<name>A0A8K0WG93_9HYPO</name>
<feature type="compositionally biased region" description="Low complexity" evidence="1">
    <location>
        <begin position="2347"/>
        <end position="2358"/>
    </location>
</feature>
<feature type="compositionally biased region" description="Basic and acidic residues" evidence="1">
    <location>
        <begin position="561"/>
        <end position="617"/>
    </location>
</feature>
<feature type="compositionally biased region" description="Basic residues" evidence="1">
    <location>
        <begin position="1549"/>
        <end position="1565"/>
    </location>
</feature>
<feature type="compositionally biased region" description="Basic and acidic residues" evidence="1">
    <location>
        <begin position="278"/>
        <end position="289"/>
    </location>
</feature>
<feature type="compositionally biased region" description="Basic and acidic residues" evidence="1">
    <location>
        <begin position="1516"/>
        <end position="1548"/>
    </location>
</feature>
<feature type="region of interest" description="Disordered" evidence="1">
    <location>
        <begin position="1"/>
        <end position="146"/>
    </location>
</feature>
<feature type="compositionally biased region" description="Basic and acidic residues" evidence="1">
    <location>
        <begin position="5055"/>
        <end position="5066"/>
    </location>
</feature>
<feature type="compositionally biased region" description="Low complexity" evidence="1">
    <location>
        <begin position="2602"/>
        <end position="2627"/>
    </location>
</feature>
<dbReference type="Proteomes" id="UP000813427">
    <property type="component" value="Unassembled WGS sequence"/>
</dbReference>
<feature type="compositionally biased region" description="Basic and acidic residues" evidence="1">
    <location>
        <begin position="5555"/>
        <end position="5565"/>
    </location>
</feature>
<evidence type="ECO:0000256" key="1">
    <source>
        <dbReference type="SAM" id="MobiDB-lite"/>
    </source>
</evidence>
<feature type="compositionally biased region" description="Low complexity" evidence="1">
    <location>
        <begin position="297"/>
        <end position="312"/>
    </location>
</feature>
<feature type="compositionally biased region" description="Basic and acidic residues" evidence="1">
    <location>
        <begin position="3090"/>
        <end position="3100"/>
    </location>
</feature>
<feature type="compositionally biased region" description="Low complexity" evidence="1">
    <location>
        <begin position="3767"/>
        <end position="3777"/>
    </location>
</feature>
<feature type="region of interest" description="Disordered" evidence="1">
    <location>
        <begin position="4664"/>
        <end position="4740"/>
    </location>
</feature>
<feature type="compositionally biased region" description="Basic and acidic residues" evidence="1">
    <location>
        <begin position="5007"/>
        <end position="5021"/>
    </location>
</feature>
<feature type="region of interest" description="Disordered" evidence="1">
    <location>
        <begin position="1435"/>
        <end position="1744"/>
    </location>
</feature>
<feature type="compositionally biased region" description="Low complexity" evidence="1">
    <location>
        <begin position="4187"/>
        <end position="4196"/>
    </location>
</feature>
<feature type="compositionally biased region" description="Acidic residues" evidence="1">
    <location>
        <begin position="4810"/>
        <end position="4820"/>
    </location>
</feature>
<dbReference type="PANTHER" id="PTHR48125">
    <property type="entry name" value="LP07818P1"/>
    <property type="match status" value="1"/>
</dbReference>
<feature type="compositionally biased region" description="Basic and acidic residues" evidence="1">
    <location>
        <begin position="3403"/>
        <end position="3479"/>
    </location>
</feature>
<feature type="region of interest" description="Disordered" evidence="1">
    <location>
        <begin position="390"/>
        <end position="763"/>
    </location>
</feature>
<feature type="compositionally biased region" description="Low complexity" evidence="1">
    <location>
        <begin position="4490"/>
        <end position="4508"/>
    </location>
</feature>
<proteinExistence type="predicted"/>
<feature type="region of interest" description="Disordered" evidence="1">
    <location>
        <begin position="1979"/>
        <end position="2014"/>
    </location>
</feature>
<dbReference type="PANTHER" id="PTHR48125:SF12">
    <property type="entry name" value="AT HOOK TRANSCRIPTION FACTOR FAMILY-RELATED"/>
    <property type="match status" value="1"/>
</dbReference>
<feature type="compositionally biased region" description="Low complexity" evidence="1">
    <location>
        <begin position="5730"/>
        <end position="5751"/>
    </location>
</feature>
<feature type="region of interest" description="Disordered" evidence="1">
    <location>
        <begin position="4415"/>
        <end position="4638"/>
    </location>
</feature>
<feature type="compositionally biased region" description="Low complexity" evidence="1">
    <location>
        <begin position="120"/>
        <end position="146"/>
    </location>
</feature>
<feature type="compositionally biased region" description="Basic and acidic residues" evidence="1">
    <location>
        <begin position="3116"/>
        <end position="3129"/>
    </location>
</feature>
<feature type="compositionally biased region" description="Basic and acidic residues" evidence="1">
    <location>
        <begin position="3486"/>
        <end position="3505"/>
    </location>
</feature>
<feature type="compositionally biased region" description="Basic and acidic residues" evidence="1">
    <location>
        <begin position="3532"/>
        <end position="3545"/>
    </location>
</feature>
<feature type="compositionally biased region" description="Basic and acidic residues" evidence="1">
    <location>
        <begin position="4965"/>
        <end position="4978"/>
    </location>
</feature>
<evidence type="ECO:0008006" key="4">
    <source>
        <dbReference type="Google" id="ProtNLM"/>
    </source>
</evidence>
<feature type="compositionally biased region" description="Basic and acidic residues" evidence="1">
    <location>
        <begin position="903"/>
        <end position="913"/>
    </location>
</feature>
<feature type="compositionally biased region" description="Low complexity" evidence="1">
    <location>
        <begin position="54"/>
        <end position="65"/>
    </location>
</feature>
<feature type="compositionally biased region" description="Basic and acidic residues" evidence="1">
    <location>
        <begin position="4430"/>
        <end position="4439"/>
    </location>
</feature>
<feature type="region of interest" description="Disordered" evidence="1">
    <location>
        <begin position="2533"/>
        <end position="2569"/>
    </location>
</feature>
<feature type="compositionally biased region" description="Basic and acidic residues" evidence="1">
    <location>
        <begin position="2395"/>
        <end position="2411"/>
    </location>
</feature>
<feature type="compositionally biased region" description="Polar residues" evidence="1">
    <location>
        <begin position="4992"/>
        <end position="5003"/>
    </location>
</feature>
<evidence type="ECO:0000313" key="3">
    <source>
        <dbReference type="Proteomes" id="UP000813427"/>
    </source>
</evidence>
<feature type="compositionally biased region" description="Basic residues" evidence="1">
    <location>
        <begin position="176"/>
        <end position="188"/>
    </location>
</feature>
<feature type="compositionally biased region" description="Polar residues" evidence="1">
    <location>
        <begin position="3634"/>
        <end position="3646"/>
    </location>
</feature>
<feature type="compositionally biased region" description="Basic and acidic residues" evidence="1">
    <location>
        <begin position="843"/>
        <end position="861"/>
    </location>
</feature>
<feature type="compositionally biased region" description="Basic and acidic residues" evidence="1">
    <location>
        <begin position="4368"/>
        <end position="4392"/>
    </location>
</feature>
<feature type="compositionally biased region" description="Basic and acidic residues" evidence="1">
    <location>
        <begin position="3304"/>
        <end position="3316"/>
    </location>
</feature>
<feature type="compositionally biased region" description="Pro residues" evidence="1">
    <location>
        <begin position="42"/>
        <end position="53"/>
    </location>
</feature>
<feature type="region of interest" description="Disordered" evidence="1">
    <location>
        <begin position="2097"/>
        <end position="2172"/>
    </location>
</feature>
<feature type="compositionally biased region" description="Pro residues" evidence="1">
    <location>
        <begin position="1778"/>
        <end position="1790"/>
    </location>
</feature>
<feature type="region of interest" description="Disordered" evidence="1">
    <location>
        <begin position="4348"/>
        <end position="4397"/>
    </location>
</feature>
<feature type="compositionally biased region" description="Basic and acidic residues" evidence="1">
    <location>
        <begin position="3288"/>
        <end position="3297"/>
    </location>
</feature>
<sequence>MQRDNRSRDPEGSRRRWYESRDRDPRDQDRDQGDSRQQTPRALPPHQPPPPQQYPQQPFSPMYQQTPPPRQYDPRYDQSPMYQQSPQYPRFPAPPQQYHQQRPHPYTNAPPQSMPAYNDPRQSQQTPQRPQTPSSVFSSSSDTSTSLLDISRFKDTKQFGGVFGTFFKAPSDRVKQRLHRKKQKKRRVLYFGNSSSSSVNSDLAYGYGYVKQPKSRTLSPRSQSRASGQTHGSVSGQGPSNGHRRRSSGGSDRASRPVPRKKTADEEIMALGQQLSDLARRSKEDEQRISSRGSGKGKAAALGLAAGAAGAAMGSRFGKQKQSPKGKGKSKHRVDTSDDGSEWEDASDDEGTSSSDDAASAGDSELAYGTVGESIKPAVGVAAAAGSAAAAAAMADSRRHSGYSQSSEYRRFEDRGSIVDPRLFGPYNSLRGSINTPCGFRDEGQAEAYRRDSGNFVFGSPIQMRDSYPGPPGPPGPAPAQFSASGPQQDSSPRPAAVPLQQPVPKLPVSSKVYETEKYEDVNGKESRQRRQEQSNGKSWSGVAAAGLAAAAASAALASSSRKDSREHHDEKKFDRDNRDRREQERIDMERQKALEVEQQKLNELERQKARELERYKNQNPGRQYDDWEQWHKSLEHERERNAKWERDYRETEPEAVIPNYNNDRKSSRYNDHDDTPTERKEKKEKKEKQKYDIVVEPQRDQGKGGAFRIEHGQEFKVMNEPVVQAESSQRNDTRDGRDLPLPTGAGHQAITKPTESDPDFVDPFQYQVADDAFTLSQRTTPGRPLTPNVVTVEREPNFDDSPPRTSAADARLSRRDSFEIERMVEDYRRDSQDVPQQRKPQTGREYEKEEREAKSILDEAKMATIPVAAVAVASAVAVEHERSKGQRKGKSSKGKSQQNSRGRKDAVQEEADRYYRESCIARKIASEEMRSRSASPEPSVVDKWQDDKNESFTIVTPPAMEDKHTEKSIYEGPDADVKIDNKIYPQEERRFRNLGDNSSALVLRQRDISRERPVLNLIYPTPAASRQPTPAPAARKQEKEESFDAEDVIIGPKGEILPASEPVSVAKSVSWGENETKRFDAHTPEARSETENYFPKDKSPDKPRPKLNKASRWGILAAALAGSSAEPHNEPDVEVPSKQSDIPRNFPDDTSRDVLVQRAEAFGDDASREPPVPGPKPASPHRGQMPGGYADDLEFAATLAAGLKDTGFNPDIVIEDPSYSRRDSPPGVQEANGDSHGNTNGNSWYKRPYVDPVPEMNDPNVPKLLPEQGFVLGEVETPQEKTFTPYRSERDIKSGPPKPEDVPLPDNGPDNTKLSKREQRKRDKSDVVVVQDDGKIENVRAEPSPAREVVEEVWEDTTRKKGKKKDRKSRDLEDDSSSRAPAPFDYNTTPSRDSPARDSRSYSDWSAPRDEDRSRDFSAADIAKVAVPALALGALASSSSRDTPSRDVHSDDERDARKKSRKQLNEGDYYDDDRSRISSSAKPSHHGHSSQDVSSRDVRDDEFDESKHSRKHKKDRESRDDKYRDYTNLDPVDRRSSRRDGSRDRSRDRSRHHSRERSRHRSRDRSRDHRSRDHRSRDRTRDKSRDRSRHRSSKRHPYGYDSPSRSLAASEISLGSTSSRRSKKSKRRSGNEDDFDDSRDSPSDRKRDLFDDRDSSRYDDDDAKSVASSPGSSRRDKEHKERRTPEKRASNSDKKDSFLASAATIIASDATRSNAADASSNQYHSVSRDGHRRARSYELVDPEVVSRVIKPAIDPQYGDLLPLPPSEPSSPISGPEDLPPLPDSRPDTPPQDRTMRRDMWSHQRRRSAFDTPIKSPSRTAVPIALRLGNRSNPGSPVSFKTSPVMSRRAARPTSWDSTREIMPLYLLEHSRHQPTTGSVLPALPPKSEFLKHNDNYFGDELDFIGPDLRDSDAGSEETTPQHSQAADEPTEELDTSLPLPVESTSKDMGRDLYSPTPSPVDVAAMAVPAALAATAVIRGKERADSPTERADDLESADEHFSDAFEGHSEPSSPGAYVFRALASSFDDRPSPRVQYGYEPITYPMAIPPQEPVVEEPVAREPASKELVAEEPIAEKSFVQEPPINSVTELLGLPAKEPAVEEPTTEEPSVEQTIVNEPTNDPVTDRALVKEQPVDSVTELLGLPSEKAKTEEPTVQEPTYYPATEPAIEPIVTPAEEPVVEEPTAERSFVEEPPIDSVTELLGLPASKATTEEPIVQEPTYYPATGPVTDPVDHHAQQTIVKEPIVEEPAAERSFVGESPIDSVTELLGLPASTVITEQPIVQEPTYYPATEPVAEPANEAATESIVTPAGEPAIEKPTAAKSLIEESPVDSVTELLGLPTDEPTVQEPVIEQPTIEEPIVEEPTNKESPVEEPSVESVTKLLGLPMEAPTAKESVAKEPTVEESTHEEPSARSVTELLGIPAQEPAVEKPEIEEPTTEGPTVEQRIDALEPTVQYGPQPFNESVVDRKVEDTYPVHQAPGTGSFEQPAEESSRDLTGGSTAEDVVMPAIDSSFHPTQESATESIVNATPEIVEPVGELENGASREPASALREINKEPNSAPVSEPMVEDVPAMEPAIKTLPESTAENTRGDARQADTTLITPAPETVVEPPPASATEATPEPTSEVIEAAEAKPEGPVSQRGEHEITTEEWESMTAKDRKNMKKKLRKKGQEPIIKDSFDAPVLPQESSKAIETAQNEDNSAKDQSPETTPVATGIESLVEPVPDHSLESLAEDSHAPKTIDAQEPVVSQEQQSTTMEPKEPSELVEEVLPAHQGPSTEQDAEDVQKDPEITSTPAIAEPEHDRTLPPSAEPQLDTENTSTTPLTMAEEIIEDPKESPSKSKKKKKIKAQQQAEEEVAKAGPTVTETEDPAPAPTPEADRDAFAAWTEPDVIVETPVETPVEPAEAVAENVIAEPVPDAIAETVDVPEEMQDKPTAAAESAPEVPVEPTRDDKKKKKGNKADDESAIDNTETPRPEESAPVEKYQANEISPDLTRGTTKTESAKTTQLDKTQTPPPIMPPMNASTWRFGRGKSLPPVVAPEPDDGGIDDSPPSSPRPSSSNEGRNALRALPSTAGISAFKRMWGFQDQSKAENKSRQAKPDTTLPDAPTQADPVTVEKSDVADVKSDAPDTSPSRDLVTNDKLDAESAEKSETADIKPDTPVADLNREIAVDDVARPKFDSFISEPLFSQDSAPLEESQLEASQIDEPQNNSDKLSRDIPQDQIATEGQSALEPVLEQAVGENPRKITEDDASKSAETQDFQPTSKETEKPIDVKPAQDTQENLVLKLEDGAKSLEVEPVQAVREEPGTITKDDAVNPTEGAVPENAEKNKKKKKSQANDVPQQPQADEAKLVSDEQASRDHGEEFKPEDKLQADNSIIETEAKEPPAIDDKPVDESELSQIDDKPSEPEIKHQPQIDETKDQPKTDEKPPADELDMKQHPEIDEVNDQPKVDDKPKPDDKPDQTLAGETRERARTDDIPANGPELKEQPQTDDKRTEPQHEEQLQSMLEPEPKEQLQTDNEPSSANDAVPEAREAEEKATREAEEAEAASENAEMESLLEKKSKRKALEENATRRAEERATREAENQVAEQEKPEEAQNKDVPQASGEITTERTSDTSAIPLVPNEGEAQDAGQSTEDPVSSTPLPIAGQTEENHNTVDTAQPTEQQDAVVADEGVEPASSKKSKKKKKRKSVSFVENGEAQDTATDNVEPPVLAPEPQLLGQSTASTEAPITEEASNTPVDEHTVNDVPPTDAKQTEGHPLAMSEEPVAESAPVEPQPEDTADPVLNDAASEAPSEAPSEESSEKKSKKKKKKKKNASSSDEPETQPGAESQPQETPEDATPQDTSPNASNATESGAALPLQPETNTSHEPVLADEEQTQPADVNIPVETPPTQEPAPTVEADKADKANIRAPDQPVADDSLNIEDPDSPAKLSKKDKKKKKKAEKKKAALEGTPDPESDLATPSQNAEALPKDETADLPTETSKDTRDETPKQTDTNGTPDKDSNLEGKLAAPADDAKTPDTGDSGKLPSEEPAGPEDERGGFSLSQSQTDQKNKAKDNDFEILQDPETKHPTEPNPKPEKEDADVTAVDEAKSQGPSEGNEPEEDKTIAGDLEVPVKPEAKLEPGSELGEEKLEDNEEFAGLSKKQIKKLKKVKALAALEPPLEPSPPKEPEPSNEETLEPAAEAGSEAGSKLQTQSESAGAESPNKAVEELGPEVENETSSEIKETVPIDEPNFEAESKSKTETQSLGGPDTQPATEPAAAEPEADADVPTSQPESQQQMTPDQDIIVPAPEVKSGDETHAPHEDSITNIATDQEVVEEDRADLPRQPPQETLEVIQTPVMAPGANPEHSVTDNTNVTEPVLEDRSPHALDEKENIAEPSEDREALEQDAVLSLAAPVSPLEVPADALAKTLDNDISQETADDIIERKPKDPESSGSPHRSSSATIEQPTKPLESNDDSADLTGIVEPQQQAEAYPVLQPPGASEVSPVPEPEVTVPSESVEALTPPVKNVDEAIAGLSDVEQNKLNEDQKKEPSENAEQPEESTQPVGGETSLDTTIVDDVMVPADRSMPEHKQEAVPEASPSAPVVTDTDQGSAPEVIDDKREEETAQSFNDKTSEHVSELLQEEPLSESTHFVAMPDIDVRVAKASDGQVAELLDQVDEKKSVEDPTATKVEVPDTSNEPSHVRDLASPVQPVSPPAVTDTVETKVSTTSAHERAENEFTTEEWQDLSAKDRKNIKKKLKKKNLDLVIKDSFEPTASANDDLPQIAPELVSATPQTKPTVIQETPENDDLITEEKKRLESQDEPEEREPEDSPPMPEQEIPQNNADLPTNDETKREQNSIKDAEGEPSALADVPTTTDARPASEDDQPTSQSQNEIDSSLPANGSTPPEPEIDTVATELITESNAELLPEHKPVPETTSQQLTDESSPAKGSKDLLLEPVPEISYVPVTDAQAEPLTERPPEPPVESRKSSLVVTEPELIGETTGSAKQETQMPSMEHTPEHQMKNESEDKVITPSTEPLPTDMAEQPAPDVQLTGIENTNSPVRAADDNNETKVEQESAPGVEKARDVTLVEMPPSLEDVESAEPAQPQQEPIAEAERPSLGMADAAWQTNDESTITGQAEAEKEIPLDVEPNCKDTKTVVEDEKEEKVELNDNNEEHAELEPVPIPAELPEEQRSRGNTVLEAIDQQTVAEPAASEQFGLDASFSPERQPADPLPTPISHQDDKQEPAGQKPEKQEDPVKSIDVIEVPAEPSQPDTAAQVKDTASLPLSPKDKKKKKRKSKAADSLPAEPTEPAEPTGQPYTEPPRTYDNKVTTSPNDATAENPTQLATPSTADVLEPSRESDQTRNSVPEAKQEDVQDNKGPFLDNSVADREDNTLEGIPLSRDVTLAEGATTDMPPSDPLAAYETLPSVGNESPSVVEAEVKTTDNPSPPQSSEHSLQVEEASIAPVKSSKKDKKNKKKKQKQIDDDADTSRDSQDGASSALLQVDQPVKGDSPAKQPIQLTEPVPETSDLDKSAPTAGEPGTSVHAVFEPVEEVNPPEPDVIDREVLDQIKDTPLSESGTLGEPLAAEQTRELVQETQASQSPPEQTPEPQSAKETETTDMTNTVSLVPLADKEDHQSGGTQEIISQDAQPEQPTGTARDFAPPADSATMDIDVPASYKDVSPVTEVPRKASIGEPTTTNAPRHLASADDHATEVPTPSQAVSPAVGVLDSITEIPTPGSQPSSSGQTTTMPADDILAAKIAKRERKLARKLAKERAAAEREAAEKPTVSDGQDPVLPSSNKSAQSEEPGKPVSQKEDITQKAPTT</sequence>
<feature type="compositionally biased region" description="Polar residues" evidence="1">
    <location>
        <begin position="3201"/>
        <end position="3214"/>
    </location>
</feature>
<feature type="compositionally biased region" description="Basic and acidic residues" evidence="1">
    <location>
        <begin position="5475"/>
        <end position="5488"/>
    </location>
</feature>
<feature type="compositionally biased region" description="Basic and acidic residues" evidence="1">
    <location>
        <begin position="1395"/>
        <end position="1417"/>
    </location>
</feature>
<feature type="compositionally biased region" description="Basic and acidic residues" evidence="1">
    <location>
        <begin position="1075"/>
        <end position="1105"/>
    </location>
</feature>
<feature type="compositionally biased region" description="Low complexity" evidence="1">
    <location>
        <begin position="4256"/>
        <end position="4268"/>
    </location>
</feature>
<feature type="compositionally biased region" description="Polar residues" evidence="1">
    <location>
        <begin position="2687"/>
        <end position="2700"/>
    </location>
</feature>
<feature type="compositionally biased region" description="Basic and acidic residues" evidence="1">
    <location>
        <begin position="5231"/>
        <end position="5251"/>
    </location>
</feature>
<feature type="compositionally biased region" description="Basic and acidic residues" evidence="1">
    <location>
        <begin position="3139"/>
        <end position="3159"/>
    </location>
</feature>
<feature type="compositionally biased region" description="Basic and acidic residues" evidence="1">
    <location>
        <begin position="3349"/>
        <end position="3374"/>
    </location>
</feature>
<feature type="compositionally biased region" description="Basic residues" evidence="1">
    <location>
        <begin position="5462"/>
        <end position="5474"/>
    </location>
</feature>
<feature type="compositionally biased region" description="Polar residues" evidence="1">
    <location>
        <begin position="3845"/>
        <end position="3857"/>
    </location>
</feature>
<feature type="compositionally biased region" description="Acidic residues" evidence="1">
    <location>
        <begin position="337"/>
        <end position="351"/>
    </location>
</feature>
<gene>
    <name evidence="2" type="ORF">BKA59DRAFT_499394</name>
</gene>
<feature type="compositionally biased region" description="Low complexity" evidence="1">
    <location>
        <begin position="2935"/>
        <end position="2948"/>
    </location>
</feature>
<feature type="compositionally biased region" description="Basic and acidic residues" evidence="1">
    <location>
        <begin position="4119"/>
        <end position="4129"/>
    </location>
</feature>
<feature type="compositionally biased region" description="Basic and acidic residues" evidence="1">
    <location>
        <begin position="3560"/>
        <end position="3601"/>
    </location>
</feature>
<feature type="non-terminal residue" evidence="2">
    <location>
        <position position="5820"/>
    </location>
</feature>
<feature type="compositionally biased region" description="Basic and acidic residues" evidence="1">
    <location>
        <begin position="1314"/>
        <end position="1341"/>
    </location>
</feature>
<evidence type="ECO:0000313" key="2">
    <source>
        <dbReference type="EMBL" id="KAH7257135.1"/>
    </source>
</evidence>
<feature type="compositionally biased region" description="Polar residues" evidence="1">
    <location>
        <begin position="1713"/>
        <end position="1726"/>
    </location>
</feature>
<feature type="compositionally biased region" description="Basic and acidic residues" evidence="1">
    <location>
        <begin position="4300"/>
        <end position="4312"/>
    </location>
</feature>
<feature type="compositionally biased region" description="Low complexity" evidence="1">
    <location>
        <begin position="5294"/>
        <end position="5308"/>
    </location>
</feature>
<feature type="region of interest" description="Disordered" evidence="1">
    <location>
        <begin position="3186"/>
        <end position="4336"/>
    </location>
</feature>
<feature type="compositionally biased region" description="Basic and acidic residues" evidence="1">
    <location>
        <begin position="4528"/>
        <end position="4541"/>
    </location>
</feature>
<feature type="region of interest" description="Disordered" evidence="1">
    <location>
        <begin position="775"/>
        <end position="861"/>
    </location>
</feature>
<feature type="compositionally biased region" description="Basic and acidic residues" evidence="1">
    <location>
        <begin position="514"/>
        <end position="533"/>
    </location>
</feature>
<feature type="compositionally biased region" description="Polar residues" evidence="1">
    <location>
        <begin position="5321"/>
        <end position="5343"/>
    </location>
</feature>
<feature type="compositionally biased region" description="Basic and acidic residues" evidence="1">
    <location>
        <begin position="663"/>
        <end position="715"/>
    </location>
</feature>
<feature type="compositionally biased region" description="Polar residues" evidence="1">
    <location>
        <begin position="3659"/>
        <end position="3669"/>
    </location>
</feature>
<feature type="compositionally biased region" description="Basic and acidic residues" evidence="1">
    <location>
        <begin position="2670"/>
        <end position="2680"/>
    </location>
</feature>
<feature type="compositionally biased region" description="Polar residues" evidence="1">
    <location>
        <begin position="4877"/>
        <end position="4895"/>
    </location>
</feature>
<feature type="compositionally biased region" description="Low complexity" evidence="1">
    <location>
        <begin position="78"/>
        <end position="88"/>
    </location>
</feature>
<feature type="region of interest" description="Disordered" evidence="1">
    <location>
        <begin position="4762"/>
        <end position="5697"/>
    </location>
</feature>
<feature type="compositionally biased region" description="Basic and acidic residues" evidence="1">
    <location>
        <begin position="1444"/>
        <end position="1457"/>
    </location>
</feature>
<feature type="region of interest" description="Disordered" evidence="1">
    <location>
        <begin position="1902"/>
        <end position="1956"/>
    </location>
</feature>
<feature type="compositionally biased region" description="Low complexity" evidence="1">
    <location>
        <begin position="3049"/>
        <end position="3061"/>
    </location>
</feature>
<feature type="compositionally biased region" description="Basic residues" evidence="1">
    <location>
        <begin position="3936"/>
        <end position="3949"/>
    </location>
</feature>
<feature type="region of interest" description="Disordered" evidence="1">
    <location>
        <begin position="5764"/>
        <end position="5820"/>
    </location>
</feature>
<feature type="compositionally biased region" description="Low complexity" evidence="1">
    <location>
        <begin position="1115"/>
        <end position="1126"/>
    </location>
</feature>
<feature type="compositionally biased region" description="Basic and acidic residues" evidence="1">
    <location>
        <begin position="5131"/>
        <end position="5171"/>
    </location>
</feature>
<feature type="compositionally biased region" description="Basic and acidic residues" evidence="1">
    <location>
        <begin position="3382"/>
        <end position="3396"/>
    </location>
</feature>
<feature type="compositionally biased region" description="Polar residues" evidence="1">
    <location>
        <begin position="3519"/>
        <end position="3528"/>
    </location>
</feature>
<feature type="compositionally biased region" description="Basic residues" evidence="1">
    <location>
        <begin position="3809"/>
        <end position="3819"/>
    </location>
</feature>
<feature type="compositionally biased region" description="Polar residues" evidence="1">
    <location>
        <begin position="2996"/>
        <end position="3013"/>
    </location>
</feature>
<feature type="region of interest" description="Disordered" evidence="1">
    <location>
        <begin position="926"/>
        <end position="968"/>
    </location>
</feature>
<feature type="compositionally biased region" description="Low complexity" evidence="1">
    <location>
        <begin position="352"/>
        <end position="365"/>
    </location>
</feature>
<feature type="compositionally biased region" description="Low complexity" evidence="1">
    <location>
        <begin position="96"/>
        <end position="106"/>
    </location>
</feature>
<feature type="compositionally biased region" description="Polar residues" evidence="1">
    <location>
        <begin position="2112"/>
        <end position="2122"/>
    </location>
</feature>
<feature type="compositionally biased region" description="Pro residues" evidence="1">
    <location>
        <begin position="469"/>
        <end position="478"/>
    </location>
</feature>
<feature type="region of interest" description="Disordered" evidence="1">
    <location>
        <begin position="2600"/>
        <end position="2888"/>
    </location>
</feature>
<feature type="compositionally biased region" description="Polar residues" evidence="1">
    <location>
        <begin position="5118"/>
        <end position="5128"/>
    </location>
</feature>
<feature type="compositionally biased region" description="Low complexity" evidence="1">
    <location>
        <begin position="1701"/>
        <end position="1712"/>
    </location>
</feature>
<feature type="compositionally biased region" description="Basic and acidic residues" evidence="1">
    <location>
        <begin position="5802"/>
        <end position="5814"/>
    </location>
</feature>
<protein>
    <recommendedName>
        <fullName evidence="4">Involucrin repeat protein</fullName>
    </recommendedName>
</protein>
<feature type="compositionally biased region" description="Polar residues" evidence="1">
    <location>
        <begin position="4781"/>
        <end position="4793"/>
    </location>
</feature>
<feature type="region of interest" description="Disordered" evidence="1">
    <location>
        <begin position="162"/>
        <end position="365"/>
    </location>
</feature>
<feature type="compositionally biased region" description="Basic and acidic residues" evidence="1">
    <location>
        <begin position="2724"/>
        <end position="2740"/>
    </location>
</feature>
<feature type="compositionally biased region" description="Basic residues" evidence="1">
    <location>
        <begin position="3684"/>
        <end position="3694"/>
    </location>
</feature>
<feature type="compositionally biased region" description="Basic and acidic residues" evidence="1">
    <location>
        <begin position="1"/>
        <end position="34"/>
    </location>
</feature>
<feature type="compositionally biased region" description="Basic and acidic residues" evidence="1">
    <location>
        <begin position="812"/>
        <end position="833"/>
    </location>
</feature>
<feature type="region of interest" description="Disordered" evidence="1">
    <location>
        <begin position="876"/>
        <end position="913"/>
    </location>
</feature>
<feature type="compositionally biased region" description="Basic and acidic residues" evidence="1">
    <location>
        <begin position="1639"/>
        <end position="1659"/>
    </location>
</feature>
<comment type="caution">
    <text evidence="2">The sequence shown here is derived from an EMBL/GenBank/DDBJ whole genome shotgun (WGS) entry which is preliminary data.</text>
</comment>
<organism evidence="2 3">
    <name type="scientific">Fusarium tricinctum</name>
    <dbReference type="NCBI Taxonomy" id="61284"/>
    <lineage>
        <taxon>Eukaryota</taxon>
        <taxon>Fungi</taxon>
        <taxon>Dikarya</taxon>
        <taxon>Ascomycota</taxon>
        <taxon>Pezizomycotina</taxon>
        <taxon>Sordariomycetes</taxon>
        <taxon>Hypocreomycetidae</taxon>
        <taxon>Hypocreales</taxon>
        <taxon>Nectriaceae</taxon>
        <taxon>Fusarium</taxon>
        <taxon>Fusarium tricinctum species complex</taxon>
    </lineage>
</organism>
<feature type="compositionally biased region" description="Polar residues" evidence="1">
    <location>
        <begin position="5632"/>
        <end position="5650"/>
    </location>
</feature>
<feature type="region of interest" description="Disordered" evidence="1">
    <location>
        <begin position="5726"/>
        <end position="5751"/>
    </location>
</feature>
<feature type="compositionally biased region" description="Basic and acidic residues" evidence="1">
    <location>
        <begin position="1566"/>
        <end position="1586"/>
    </location>
</feature>
<feature type="compositionally biased region" description="Polar residues" evidence="1">
    <location>
        <begin position="4278"/>
        <end position="4288"/>
    </location>
</feature>
<feature type="region of interest" description="Disordered" evidence="1">
    <location>
        <begin position="2910"/>
        <end position="3169"/>
    </location>
</feature>
<feature type="compositionally biased region" description="Basic and acidic residues" evidence="1">
    <location>
        <begin position="5766"/>
        <end position="5779"/>
    </location>
</feature>
<feature type="compositionally biased region" description="Polar residues" evidence="1">
    <location>
        <begin position="1604"/>
        <end position="1618"/>
    </location>
</feature>
<feature type="compositionally biased region" description="Basic residues" evidence="1">
    <location>
        <begin position="318"/>
        <end position="332"/>
    </location>
</feature>